<comment type="caution">
    <text evidence="2">The sequence shown here is derived from an EMBL/GenBank/DDBJ whole genome shotgun (WGS) entry which is preliminary data.</text>
</comment>
<name>A0A135SE76_9PEZI</name>
<sequence>MTDDRDVASIVCILLRQIPNSYRKTPAKDPGATSHQKLAPASSPDVATEATAVHSPLQEGAGFRHDHIEAPGGWMTDIQCTAQALAPSPSLSCLSAWAAGMLSVSGQYWPSSKSSSCEPSIGVWLLSAVTTTALSPRHVWLVHHQHAQPLPDWTSWREDYDDIRTPSLYQRSPSTLFIQKLEYSVNHLSTIFQGQSQEWSLSRASG</sequence>
<feature type="region of interest" description="Disordered" evidence="1">
    <location>
        <begin position="24"/>
        <end position="51"/>
    </location>
</feature>
<protein>
    <submittedName>
        <fullName evidence="2">Uncharacterized protein</fullName>
    </submittedName>
</protein>
<dbReference type="EMBL" id="JFBX01000591">
    <property type="protein sequence ID" value="KXH34107.1"/>
    <property type="molecule type" value="Genomic_DNA"/>
</dbReference>
<proteinExistence type="predicted"/>
<keyword evidence="3" id="KW-1185">Reference proteome</keyword>
<reference evidence="2 3" key="1">
    <citation type="submission" date="2014-02" db="EMBL/GenBank/DDBJ databases">
        <title>The genome sequence of Colletotrichum simmondsii CBS122122.</title>
        <authorList>
            <person name="Baroncelli R."/>
            <person name="Thon M.R."/>
        </authorList>
    </citation>
    <scope>NUCLEOTIDE SEQUENCE [LARGE SCALE GENOMIC DNA]</scope>
    <source>
        <strain evidence="2 3">CBS122122</strain>
    </source>
</reference>
<dbReference type="AlphaFoldDB" id="A0A135SE76"/>
<evidence type="ECO:0000256" key="1">
    <source>
        <dbReference type="SAM" id="MobiDB-lite"/>
    </source>
</evidence>
<dbReference type="Proteomes" id="UP000070328">
    <property type="component" value="Unassembled WGS sequence"/>
</dbReference>
<evidence type="ECO:0000313" key="3">
    <source>
        <dbReference type="Proteomes" id="UP000070328"/>
    </source>
</evidence>
<evidence type="ECO:0000313" key="2">
    <source>
        <dbReference type="EMBL" id="KXH34107.1"/>
    </source>
</evidence>
<gene>
    <name evidence="2" type="ORF">CSIM01_07109</name>
</gene>
<dbReference type="OrthoDB" id="10321242at2759"/>
<accession>A0A135SE76</accession>
<organism evidence="2 3">
    <name type="scientific">Colletotrichum simmondsii</name>
    <dbReference type="NCBI Taxonomy" id="703756"/>
    <lineage>
        <taxon>Eukaryota</taxon>
        <taxon>Fungi</taxon>
        <taxon>Dikarya</taxon>
        <taxon>Ascomycota</taxon>
        <taxon>Pezizomycotina</taxon>
        <taxon>Sordariomycetes</taxon>
        <taxon>Hypocreomycetidae</taxon>
        <taxon>Glomerellales</taxon>
        <taxon>Glomerellaceae</taxon>
        <taxon>Colletotrichum</taxon>
        <taxon>Colletotrichum acutatum species complex</taxon>
    </lineage>
</organism>